<evidence type="ECO:0000256" key="2">
    <source>
        <dbReference type="SAM" id="SignalP"/>
    </source>
</evidence>
<organism evidence="3 4">
    <name type="scientific">Streptantibioticus silvisoli</name>
    <dbReference type="NCBI Taxonomy" id="2705255"/>
    <lineage>
        <taxon>Bacteria</taxon>
        <taxon>Bacillati</taxon>
        <taxon>Actinomycetota</taxon>
        <taxon>Actinomycetes</taxon>
        <taxon>Kitasatosporales</taxon>
        <taxon>Streptomycetaceae</taxon>
        <taxon>Streptantibioticus</taxon>
    </lineage>
</organism>
<dbReference type="RefSeq" id="WP_282704469.1">
    <property type="nucleotide sequence ID" value="NZ_JAAGKO020000007.1"/>
</dbReference>
<dbReference type="Proteomes" id="UP001156398">
    <property type="component" value="Unassembled WGS sequence"/>
</dbReference>
<keyword evidence="2" id="KW-0732">Signal</keyword>
<proteinExistence type="predicted"/>
<evidence type="ECO:0008006" key="5">
    <source>
        <dbReference type="Google" id="ProtNLM"/>
    </source>
</evidence>
<feature type="compositionally biased region" description="Pro residues" evidence="1">
    <location>
        <begin position="62"/>
        <end position="76"/>
    </location>
</feature>
<gene>
    <name evidence="3" type="ORF">POF43_007185</name>
</gene>
<feature type="chain" id="PRO_5047098945" description="Lipoprotein" evidence="2">
    <location>
        <begin position="23"/>
        <end position="138"/>
    </location>
</feature>
<name>A0ABT6VVM8_9ACTN</name>
<feature type="compositionally biased region" description="Low complexity" evidence="1">
    <location>
        <begin position="28"/>
        <end position="40"/>
    </location>
</feature>
<sequence>MIRSSLLLIGAVLLAGCTVVHPAPARHVAPPAGSVRAAPPESAPPESAPPSATPSLVMTGPAPGPRPSAHHNPPPAVRHVTRRQVAIRPARHPRSRPRDAVRRAAPVPANAAALCGQGVRTRRIPASWDAICRAALGG</sequence>
<evidence type="ECO:0000313" key="4">
    <source>
        <dbReference type="Proteomes" id="UP001156398"/>
    </source>
</evidence>
<feature type="compositionally biased region" description="Pro residues" evidence="1">
    <location>
        <begin position="41"/>
        <end position="52"/>
    </location>
</feature>
<feature type="region of interest" description="Disordered" evidence="1">
    <location>
        <begin position="28"/>
        <end position="105"/>
    </location>
</feature>
<dbReference type="PROSITE" id="PS51257">
    <property type="entry name" value="PROKAR_LIPOPROTEIN"/>
    <property type="match status" value="1"/>
</dbReference>
<evidence type="ECO:0000313" key="3">
    <source>
        <dbReference type="EMBL" id="MDI5962499.1"/>
    </source>
</evidence>
<keyword evidence="4" id="KW-1185">Reference proteome</keyword>
<comment type="caution">
    <text evidence="3">The sequence shown here is derived from an EMBL/GenBank/DDBJ whole genome shotgun (WGS) entry which is preliminary data.</text>
</comment>
<accession>A0ABT6VVM8</accession>
<feature type="signal peptide" evidence="2">
    <location>
        <begin position="1"/>
        <end position="22"/>
    </location>
</feature>
<protein>
    <recommendedName>
        <fullName evidence="5">Lipoprotein</fullName>
    </recommendedName>
</protein>
<reference evidence="3 4" key="1">
    <citation type="submission" date="2023-05" db="EMBL/GenBank/DDBJ databases">
        <title>Streptantibioticus silvisoli sp. nov., acidotolerant actinomycetes 1 from pine litter.</title>
        <authorList>
            <person name="Swiecimska M."/>
            <person name="Golinska P."/>
            <person name="Sangal V."/>
            <person name="Wachnowicz B."/>
            <person name="Goodfellow M."/>
        </authorList>
    </citation>
    <scope>NUCLEOTIDE SEQUENCE [LARGE SCALE GENOMIC DNA]</scope>
    <source>
        <strain evidence="3 4">SL54</strain>
    </source>
</reference>
<evidence type="ECO:0000256" key="1">
    <source>
        <dbReference type="SAM" id="MobiDB-lite"/>
    </source>
</evidence>
<dbReference type="EMBL" id="JAAGKO020000007">
    <property type="protein sequence ID" value="MDI5962499.1"/>
    <property type="molecule type" value="Genomic_DNA"/>
</dbReference>